<organism evidence="1 2">
    <name type="scientific">Aliarcobacter butzleri L355</name>
    <dbReference type="NCBI Taxonomy" id="1447263"/>
    <lineage>
        <taxon>Bacteria</taxon>
        <taxon>Pseudomonadati</taxon>
        <taxon>Campylobacterota</taxon>
        <taxon>Epsilonproteobacteria</taxon>
        <taxon>Campylobacterales</taxon>
        <taxon>Arcobacteraceae</taxon>
        <taxon>Aliarcobacter</taxon>
    </lineage>
</organism>
<sequence>MFYKFILIILISCILFAQEEKENITNYKIIVLEKNIDS</sequence>
<evidence type="ECO:0000313" key="1">
    <source>
        <dbReference type="EMBL" id="KLE08552.1"/>
    </source>
</evidence>
<proteinExistence type="predicted"/>
<accession>A0A0G9KPM0</accession>
<reference evidence="1 2" key="1">
    <citation type="submission" date="2014-01" db="EMBL/GenBank/DDBJ databases">
        <title>Development of a Comparative Genomic Fingerprinting Assay for High Resolution Genotyping of Arcobacter butzleri.</title>
        <authorList>
            <person name="Webb A.L."/>
            <person name="Inglis G.D."/>
            <person name="Kruczkiewicz P."/>
            <person name="Selinger L.B."/>
            <person name="Taboada E.N."/>
        </authorList>
    </citation>
    <scope>NUCLEOTIDE SEQUENCE [LARGE SCALE GENOMIC DNA]</scope>
    <source>
        <strain evidence="1 2">L355</strain>
    </source>
</reference>
<name>A0A0G9KPM0_9BACT</name>
<protein>
    <submittedName>
        <fullName evidence="1">Uncharacterized protein</fullName>
    </submittedName>
</protein>
<evidence type="ECO:0000313" key="2">
    <source>
        <dbReference type="Proteomes" id="UP000035154"/>
    </source>
</evidence>
<dbReference type="Proteomes" id="UP000035154">
    <property type="component" value="Unassembled WGS sequence"/>
</dbReference>
<comment type="caution">
    <text evidence="1">The sequence shown here is derived from an EMBL/GenBank/DDBJ whole genome shotgun (WGS) entry which is preliminary data.</text>
</comment>
<gene>
    <name evidence="1" type="ORF">AF80_09645</name>
</gene>
<dbReference type="PATRIC" id="fig|1447263.3.peg.1882"/>
<dbReference type="AlphaFoldDB" id="A0A0G9KPM0"/>
<dbReference type="EMBL" id="JAIW01000060">
    <property type="protein sequence ID" value="KLE08552.1"/>
    <property type="molecule type" value="Genomic_DNA"/>
</dbReference>